<dbReference type="Pfam" id="PF12833">
    <property type="entry name" value="HTH_18"/>
    <property type="match status" value="1"/>
</dbReference>
<dbReference type="SUPFAM" id="SSF46689">
    <property type="entry name" value="Homeodomain-like"/>
    <property type="match status" value="1"/>
</dbReference>
<dbReference type="PANTHER" id="PTHR46796">
    <property type="entry name" value="HTH-TYPE TRANSCRIPTIONAL ACTIVATOR RHAS-RELATED"/>
    <property type="match status" value="1"/>
</dbReference>
<dbReference type="EMBL" id="JACHVB010000020">
    <property type="protein sequence ID" value="MBC2594180.1"/>
    <property type="molecule type" value="Genomic_DNA"/>
</dbReference>
<feature type="compositionally biased region" description="Basic residues" evidence="4">
    <location>
        <begin position="286"/>
        <end position="298"/>
    </location>
</feature>
<keyword evidence="1" id="KW-0805">Transcription regulation</keyword>
<evidence type="ECO:0000313" key="6">
    <source>
        <dbReference type="EMBL" id="MBC2594180.1"/>
    </source>
</evidence>
<feature type="region of interest" description="Disordered" evidence="4">
    <location>
        <begin position="279"/>
        <end position="298"/>
    </location>
</feature>
<name>A0A842HD71_9BACT</name>
<dbReference type="Gene3D" id="1.10.10.60">
    <property type="entry name" value="Homeodomain-like"/>
    <property type="match status" value="1"/>
</dbReference>
<dbReference type="PROSITE" id="PS01124">
    <property type="entry name" value="HTH_ARAC_FAMILY_2"/>
    <property type="match status" value="1"/>
</dbReference>
<dbReference type="InterPro" id="IPR009057">
    <property type="entry name" value="Homeodomain-like_sf"/>
</dbReference>
<feature type="domain" description="HTH araC/xylS-type" evidence="5">
    <location>
        <begin position="164"/>
        <end position="262"/>
    </location>
</feature>
<comment type="caution">
    <text evidence="6">The sequence shown here is derived from an EMBL/GenBank/DDBJ whole genome shotgun (WGS) entry which is preliminary data.</text>
</comment>
<evidence type="ECO:0000256" key="4">
    <source>
        <dbReference type="SAM" id="MobiDB-lite"/>
    </source>
</evidence>
<keyword evidence="2" id="KW-0238">DNA-binding</keyword>
<evidence type="ECO:0000256" key="1">
    <source>
        <dbReference type="ARBA" id="ARBA00023015"/>
    </source>
</evidence>
<dbReference type="SMART" id="SM00342">
    <property type="entry name" value="HTH_ARAC"/>
    <property type="match status" value="1"/>
</dbReference>
<reference evidence="6 7" key="1">
    <citation type="submission" date="2020-07" db="EMBL/GenBank/DDBJ databases">
        <authorList>
            <person name="Feng X."/>
        </authorList>
    </citation>
    <scope>NUCLEOTIDE SEQUENCE [LARGE SCALE GENOMIC DNA]</scope>
    <source>
        <strain evidence="6 7">JCM31066</strain>
    </source>
</reference>
<dbReference type="AlphaFoldDB" id="A0A842HD71"/>
<gene>
    <name evidence="6" type="ORF">H5P28_07885</name>
</gene>
<evidence type="ECO:0000313" key="7">
    <source>
        <dbReference type="Proteomes" id="UP000546464"/>
    </source>
</evidence>
<dbReference type="PANTHER" id="PTHR46796:SF13">
    <property type="entry name" value="HTH-TYPE TRANSCRIPTIONAL ACTIVATOR RHAS"/>
    <property type="match status" value="1"/>
</dbReference>
<dbReference type="RefSeq" id="WP_185675162.1">
    <property type="nucleotide sequence ID" value="NZ_JACHVB010000020.1"/>
</dbReference>
<dbReference type="GO" id="GO:0003700">
    <property type="term" value="F:DNA-binding transcription factor activity"/>
    <property type="evidence" value="ECO:0007669"/>
    <property type="project" value="InterPro"/>
</dbReference>
<keyword evidence="3" id="KW-0804">Transcription</keyword>
<organism evidence="6 7">
    <name type="scientific">Ruficoccus amylovorans</name>
    <dbReference type="NCBI Taxonomy" id="1804625"/>
    <lineage>
        <taxon>Bacteria</taxon>
        <taxon>Pseudomonadati</taxon>
        <taxon>Verrucomicrobiota</taxon>
        <taxon>Opitutia</taxon>
        <taxon>Puniceicoccales</taxon>
        <taxon>Cerasicoccaceae</taxon>
        <taxon>Ruficoccus</taxon>
    </lineage>
</organism>
<sequence length="298" mass="34860">MSERMLRYFSQGTRNFNEWPDPSARRTSWEFYVILKGRAAPVIAGEQVAEPERPSLWLLRPGLTYHWESSSNTVQRISLHFSVIPELLYRRMQGLNYLRHDLSDEDCAMVTQLADMLAPYYVNPTELFELYAQKVVVQLSILFLEDYEHRQLASVQRRVSERCRRAEEWYQLHMKSRPTIDRVAIENGMSPSQLRRDFLAVYGLVPHVVFRRLRLYEAARLLANTDWTIDRIYPESGFASKVDLHRSFKDEYNLTPHQWRKNISFPTEAEGTALAFSVATTGPVSPKRKSSTPTRKKQ</sequence>
<dbReference type="GO" id="GO:0043565">
    <property type="term" value="F:sequence-specific DNA binding"/>
    <property type="evidence" value="ECO:0007669"/>
    <property type="project" value="InterPro"/>
</dbReference>
<proteinExistence type="predicted"/>
<keyword evidence="7" id="KW-1185">Reference proteome</keyword>
<dbReference type="InterPro" id="IPR018060">
    <property type="entry name" value="HTH_AraC"/>
</dbReference>
<accession>A0A842HD71</accession>
<dbReference type="Proteomes" id="UP000546464">
    <property type="component" value="Unassembled WGS sequence"/>
</dbReference>
<evidence type="ECO:0000256" key="2">
    <source>
        <dbReference type="ARBA" id="ARBA00023125"/>
    </source>
</evidence>
<evidence type="ECO:0000256" key="3">
    <source>
        <dbReference type="ARBA" id="ARBA00023163"/>
    </source>
</evidence>
<dbReference type="InterPro" id="IPR050204">
    <property type="entry name" value="AraC_XylS_family_regulators"/>
</dbReference>
<evidence type="ECO:0000259" key="5">
    <source>
        <dbReference type="PROSITE" id="PS01124"/>
    </source>
</evidence>
<protein>
    <submittedName>
        <fullName evidence="6">Helix-turn-helix transcriptional regulator</fullName>
    </submittedName>
</protein>